<dbReference type="SUPFAM" id="SSF56281">
    <property type="entry name" value="Metallo-hydrolase/oxidoreductase"/>
    <property type="match status" value="1"/>
</dbReference>
<accession>A0A5D3WIP1</accession>
<dbReference type="NCBIfam" id="NF038231">
    <property type="entry name" value="MBL_Geo_Pelo"/>
    <property type="match status" value="1"/>
</dbReference>
<dbReference type="InterPro" id="IPR036866">
    <property type="entry name" value="RibonucZ/Hydroxyglut_hydro"/>
</dbReference>
<gene>
    <name evidence="2" type="ORF">EDC39_10839</name>
</gene>
<dbReference type="PANTHER" id="PTHR42663">
    <property type="entry name" value="HYDROLASE C777.06C-RELATED-RELATED"/>
    <property type="match status" value="1"/>
</dbReference>
<dbReference type="OrthoDB" id="9803916at2"/>
<dbReference type="SMART" id="SM00849">
    <property type="entry name" value="Lactamase_B"/>
    <property type="match status" value="1"/>
</dbReference>
<comment type="caution">
    <text evidence="2">The sequence shown here is derived from an EMBL/GenBank/DDBJ whole genome shotgun (WGS) entry which is preliminary data.</text>
</comment>
<organism evidence="2 3">
    <name type="scientific">Geothermobacter ehrlichii</name>
    <dbReference type="NCBI Taxonomy" id="213224"/>
    <lineage>
        <taxon>Bacteria</taxon>
        <taxon>Pseudomonadati</taxon>
        <taxon>Thermodesulfobacteriota</taxon>
        <taxon>Desulfuromonadia</taxon>
        <taxon>Desulfuromonadales</taxon>
        <taxon>Geothermobacteraceae</taxon>
        <taxon>Geothermobacter</taxon>
    </lineage>
</organism>
<dbReference type="InterPro" id="IPR001279">
    <property type="entry name" value="Metallo-B-lactamas"/>
</dbReference>
<name>A0A5D3WIP1_9BACT</name>
<sequence>MNHDTGTILEAIVLGSGGSPGVPMPGCDCGVCRSTDPRNNRTRCSLLIRYRGRNLLIDTTTDLRQQVLREGIDRIDAVLYTHGHADHVHGIDDLRPFNRWRQEPIPVYASETTIRHLHRVFPYIFADPAPEGYRPRLSSHILTGPTDILGLRIVPVPLIHGAGEATGYRIGPLAYLTDCSAIPESSWPLLEGIEVLILDGLRLRPHPTHFHLAKAVEAGRRIGAGKTYLTHLNHEIDHPRHQPELPAGFFLAHDGLRIFLEYSLSEEST</sequence>
<proteinExistence type="predicted"/>
<dbReference type="EMBL" id="VNIB01000008">
    <property type="protein sequence ID" value="TYO98102.1"/>
    <property type="molecule type" value="Genomic_DNA"/>
</dbReference>
<feature type="domain" description="Metallo-beta-lactamase" evidence="1">
    <location>
        <begin position="42"/>
        <end position="234"/>
    </location>
</feature>
<evidence type="ECO:0000313" key="3">
    <source>
        <dbReference type="Proteomes" id="UP000324159"/>
    </source>
</evidence>
<dbReference type="Gene3D" id="3.60.15.10">
    <property type="entry name" value="Ribonuclease Z/Hydroxyacylglutathione hydrolase-like"/>
    <property type="match status" value="1"/>
</dbReference>
<dbReference type="Pfam" id="PF12706">
    <property type="entry name" value="Lactamase_B_2"/>
    <property type="match status" value="1"/>
</dbReference>
<protein>
    <submittedName>
        <fullName evidence="2">Phosphoribosyl 1,2-cyclic phosphate phosphodiesterase</fullName>
    </submittedName>
</protein>
<evidence type="ECO:0000313" key="2">
    <source>
        <dbReference type="EMBL" id="TYO98102.1"/>
    </source>
</evidence>
<evidence type="ECO:0000259" key="1">
    <source>
        <dbReference type="SMART" id="SM00849"/>
    </source>
</evidence>
<dbReference type="Proteomes" id="UP000324159">
    <property type="component" value="Unassembled WGS sequence"/>
</dbReference>
<dbReference type="CDD" id="cd16279">
    <property type="entry name" value="metallo-hydrolase-like_MBL-fold"/>
    <property type="match status" value="1"/>
</dbReference>
<dbReference type="AlphaFoldDB" id="A0A5D3WIP1"/>
<reference evidence="2 3" key="1">
    <citation type="submission" date="2019-07" db="EMBL/GenBank/DDBJ databases">
        <title>Genomic Encyclopedia of Type Strains, Phase IV (KMG-IV): sequencing the most valuable type-strain genomes for metagenomic binning, comparative biology and taxonomic classification.</title>
        <authorList>
            <person name="Goeker M."/>
        </authorList>
    </citation>
    <scope>NUCLEOTIDE SEQUENCE [LARGE SCALE GENOMIC DNA]</scope>
    <source>
        <strain evidence="2 3">SS015</strain>
    </source>
</reference>
<keyword evidence="3" id="KW-1185">Reference proteome</keyword>
<dbReference type="PANTHER" id="PTHR42663:SF6">
    <property type="entry name" value="HYDROLASE C777.06C-RELATED"/>
    <property type="match status" value="1"/>
</dbReference>
<dbReference type="RefSeq" id="WP_148896177.1">
    <property type="nucleotide sequence ID" value="NZ_VNIB01000008.1"/>
</dbReference>